<dbReference type="RefSeq" id="WP_168013925.1">
    <property type="nucleotide sequence ID" value="NZ_JAATEP010000024.1"/>
</dbReference>
<sequence>MSLTLTAQDKITMRTAAWGTVSLMAAADAAGRPHRAATHGSVALASATGLTGHVLAEWPKGVNLRGKSVAELADIVLPALTAAMRLLNSSDPAEAVNFRRTVLVAVEAAARTHQSEPSPTLAEMIRKITAALDAA</sequence>
<evidence type="ECO:0008006" key="3">
    <source>
        <dbReference type="Google" id="ProtNLM"/>
    </source>
</evidence>
<evidence type="ECO:0000313" key="1">
    <source>
        <dbReference type="EMBL" id="NJP93664.1"/>
    </source>
</evidence>
<evidence type="ECO:0000313" key="2">
    <source>
        <dbReference type="Proteomes" id="UP000696294"/>
    </source>
</evidence>
<dbReference type="EMBL" id="JAATEP010000024">
    <property type="protein sequence ID" value="NJP93664.1"/>
    <property type="molecule type" value="Genomic_DNA"/>
</dbReference>
<name>A0ABX1BD51_9ACTN</name>
<organism evidence="1 2">
    <name type="scientific">Nonomuraea composti</name>
    <dbReference type="NCBI Taxonomy" id="2720023"/>
    <lineage>
        <taxon>Bacteria</taxon>
        <taxon>Bacillati</taxon>
        <taxon>Actinomycetota</taxon>
        <taxon>Actinomycetes</taxon>
        <taxon>Streptosporangiales</taxon>
        <taxon>Streptosporangiaceae</taxon>
        <taxon>Nonomuraea</taxon>
    </lineage>
</organism>
<proteinExistence type="predicted"/>
<reference evidence="1 2" key="1">
    <citation type="submission" date="2020-03" db="EMBL/GenBank/DDBJ databases">
        <title>WGS of actinomycetes isolated from Thailand.</title>
        <authorList>
            <person name="Thawai C."/>
        </authorList>
    </citation>
    <scope>NUCLEOTIDE SEQUENCE [LARGE SCALE GENOMIC DNA]</scope>
    <source>
        <strain evidence="1 2">FMUSA5-5</strain>
    </source>
</reference>
<comment type="caution">
    <text evidence="1">The sequence shown here is derived from an EMBL/GenBank/DDBJ whole genome shotgun (WGS) entry which is preliminary data.</text>
</comment>
<keyword evidence="2" id="KW-1185">Reference proteome</keyword>
<dbReference type="Proteomes" id="UP000696294">
    <property type="component" value="Unassembled WGS sequence"/>
</dbReference>
<gene>
    <name evidence="1" type="ORF">HCN51_30195</name>
</gene>
<protein>
    <recommendedName>
        <fullName evidence="3">D-alanyl-D-alanine carboxypeptidase</fullName>
    </recommendedName>
</protein>
<accession>A0ABX1BD51</accession>